<reference evidence="1 2" key="1">
    <citation type="journal article" date="2023" name="Plants (Basel)">
        <title>Bridging the Gap: Combining Genomics and Transcriptomics Approaches to Understand Stylosanthes scabra, an Orphan Legume from the Brazilian Caatinga.</title>
        <authorList>
            <person name="Ferreira-Neto J.R.C."/>
            <person name="da Silva M.D."/>
            <person name="Binneck E."/>
            <person name="de Melo N.F."/>
            <person name="da Silva R.H."/>
            <person name="de Melo A.L.T.M."/>
            <person name="Pandolfi V."/>
            <person name="Bustamante F.O."/>
            <person name="Brasileiro-Vidal A.C."/>
            <person name="Benko-Iseppon A.M."/>
        </authorList>
    </citation>
    <scope>NUCLEOTIDE SEQUENCE [LARGE SCALE GENOMIC DNA]</scope>
    <source>
        <tissue evidence="1">Leaves</tissue>
    </source>
</reference>
<sequence>MGRDTLQHCFNLSTVITDGHLDTGPTDGTAVDTNIIVVGIAAAEVAAGAAGGWGSYEIVQFRRCPYLSRHYG</sequence>
<dbReference type="Proteomes" id="UP001341840">
    <property type="component" value="Unassembled WGS sequence"/>
</dbReference>
<proteinExistence type="predicted"/>
<name>A0ABU6YGD6_9FABA</name>
<protein>
    <submittedName>
        <fullName evidence="1">Uncharacterized protein</fullName>
    </submittedName>
</protein>
<keyword evidence="2" id="KW-1185">Reference proteome</keyword>
<comment type="caution">
    <text evidence="1">The sequence shown here is derived from an EMBL/GenBank/DDBJ whole genome shotgun (WGS) entry which is preliminary data.</text>
</comment>
<dbReference type="EMBL" id="JASCZI010242080">
    <property type="protein sequence ID" value="MED6209472.1"/>
    <property type="molecule type" value="Genomic_DNA"/>
</dbReference>
<accession>A0ABU6YGD6</accession>
<evidence type="ECO:0000313" key="2">
    <source>
        <dbReference type="Proteomes" id="UP001341840"/>
    </source>
</evidence>
<evidence type="ECO:0000313" key="1">
    <source>
        <dbReference type="EMBL" id="MED6209472.1"/>
    </source>
</evidence>
<organism evidence="1 2">
    <name type="scientific">Stylosanthes scabra</name>
    <dbReference type="NCBI Taxonomy" id="79078"/>
    <lineage>
        <taxon>Eukaryota</taxon>
        <taxon>Viridiplantae</taxon>
        <taxon>Streptophyta</taxon>
        <taxon>Embryophyta</taxon>
        <taxon>Tracheophyta</taxon>
        <taxon>Spermatophyta</taxon>
        <taxon>Magnoliopsida</taxon>
        <taxon>eudicotyledons</taxon>
        <taxon>Gunneridae</taxon>
        <taxon>Pentapetalae</taxon>
        <taxon>rosids</taxon>
        <taxon>fabids</taxon>
        <taxon>Fabales</taxon>
        <taxon>Fabaceae</taxon>
        <taxon>Papilionoideae</taxon>
        <taxon>50 kb inversion clade</taxon>
        <taxon>dalbergioids sensu lato</taxon>
        <taxon>Dalbergieae</taxon>
        <taxon>Pterocarpus clade</taxon>
        <taxon>Stylosanthes</taxon>
    </lineage>
</organism>
<gene>
    <name evidence="1" type="ORF">PIB30_055005</name>
</gene>